<proteinExistence type="predicted"/>
<dbReference type="AlphaFoldDB" id="A0A060CBW1"/>
<evidence type="ECO:0000313" key="1">
    <source>
        <dbReference type="EMBL" id="AIA92382.1"/>
    </source>
</evidence>
<reference evidence="1" key="1">
    <citation type="journal article" date="2013" name="Environ. Microbiol.">
        <title>Seasonally variable intestinal metagenomes of the red palm weevil (Rhynchophorus ferrugineus).</title>
        <authorList>
            <person name="Jia S."/>
            <person name="Zhang X."/>
            <person name="Zhang G."/>
            <person name="Yin A."/>
            <person name="Zhang S."/>
            <person name="Li F."/>
            <person name="Wang L."/>
            <person name="Zhao D."/>
            <person name="Yun Q."/>
            <person name="Tala"/>
            <person name="Wang J."/>
            <person name="Sun G."/>
            <person name="Baabdullah M."/>
            <person name="Yu X."/>
            <person name="Hu S."/>
            <person name="Al-Mssallem I.S."/>
            <person name="Yu J."/>
        </authorList>
    </citation>
    <scope>NUCLEOTIDE SEQUENCE</scope>
</reference>
<sequence length="59" mass="6878">MRDMGWSDAQGMYEAADYDVERIPKDREYMLVRSHMAHHQGMILCSICNQLCSDALIRD</sequence>
<organism evidence="1">
    <name type="scientific">uncultured Polaromonas sp</name>
    <dbReference type="NCBI Taxonomy" id="225016"/>
    <lineage>
        <taxon>Bacteria</taxon>
        <taxon>Pseudomonadati</taxon>
        <taxon>Pseudomonadota</taxon>
        <taxon>Betaproteobacteria</taxon>
        <taxon>Burkholderiales</taxon>
        <taxon>Comamonadaceae</taxon>
        <taxon>Polaromonas</taxon>
        <taxon>environmental samples</taxon>
    </lineage>
</organism>
<protein>
    <submittedName>
        <fullName evidence="1">CAZy families GH94|GT84 protein</fullName>
    </submittedName>
</protein>
<dbReference type="Gene3D" id="1.50.10.140">
    <property type="match status" value="1"/>
</dbReference>
<name>A0A060CBW1_9BURK</name>
<feature type="non-terminal residue" evidence="1">
    <location>
        <position position="59"/>
    </location>
</feature>
<dbReference type="EMBL" id="KF125059">
    <property type="protein sequence ID" value="AIA92382.1"/>
    <property type="molecule type" value="Genomic_DNA"/>
</dbReference>
<accession>A0A060CBW1</accession>